<feature type="compositionally biased region" description="Basic residues" evidence="1">
    <location>
        <begin position="162"/>
        <end position="172"/>
    </location>
</feature>
<sequence>MNTTKAQQKELDDALVAPKNLALDALKLTPFYNAFEISTDVPEIYMQEFWVTVSKHHSSLRFKSDGKRHTVNTDNFRDMLKICPKLPVIVDYFMAKDQAIPRRNKMFWHYAKDGFMSTIVRVISKHQDTQVYGALLPQHLINQTMLEFEAYITYRAYATGKKTPKPKSIKKKANSESSPNTKPIQASKGKRIKTSAKGDKPATNSHTSGSGDGVDIQSKVPDEQQQTLSGINEGADNEDNDEHDSANDNDDEDDDQENVSGETESDDDRDDFVHPNLSTYKEDDQEEEKEEEKANDDDEVSSDQRLSHLP</sequence>
<comment type="caution">
    <text evidence="2">The sequence shown here is derived from an EMBL/GenBank/DDBJ whole genome shotgun (WGS) entry which is preliminary data.</text>
</comment>
<dbReference type="Proteomes" id="UP001151760">
    <property type="component" value="Unassembled WGS sequence"/>
</dbReference>
<evidence type="ECO:0000313" key="2">
    <source>
        <dbReference type="EMBL" id="GJS77184.1"/>
    </source>
</evidence>
<name>A0ABQ4YHC7_9ASTR</name>
<feature type="compositionally biased region" description="Acidic residues" evidence="1">
    <location>
        <begin position="235"/>
        <end position="270"/>
    </location>
</feature>
<evidence type="ECO:0000313" key="3">
    <source>
        <dbReference type="Proteomes" id="UP001151760"/>
    </source>
</evidence>
<reference evidence="2" key="2">
    <citation type="submission" date="2022-01" db="EMBL/GenBank/DDBJ databases">
        <authorList>
            <person name="Yamashiro T."/>
            <person name="Shiraishi A."/>
            <person name="Satake H."/>
            <person name="Nakayama K."/>
        </authorList>
    </citation>
    <scope>NUCLEOTIDE SEQUENCE</scope>
</reference>
<protein>
    <submittedName>
        <fullName evidence="2">Uncharacterized protein</fullName>
    </submittedName>
</protein>
<gene>
    <name evidence="2" type="ORF">Tco_0727065</name>
</gene>
<feature type="region of interest" description="Disordered" evidence="1">
    <location>
        <begin position="161"/>
        <end position="310"/>
    </location>
</feature>
<accession>A0ABQ4YHC7</accession>
<dbReference type="EMBL" id="BQNB010010429">
    <property type="protein sequence ID" value="GJS77184.1"/>
    <property type="molecule type" value="Genomic_DNA"/>
</dbReference>
<proteinExistence type="predicted"/>
<feature type="compositionally biased region" description="Acidic residues" evidence="1">
    <location>
        <begin position="283"/>
        <end position="301"/>
    </location>
</feature>
<organism evidence="2 3">
    <name type="scientific">Tanacetum coccineum</name>
    <dbReference type="NCBI Taxonomy" id="301880"/>
    <lineage>
        <taxon>Eukaryota</taxon>
        <taxon>Viridiplantae</taxon>
        <taxon>Streptophyta</taxon>
        <taxon>Embryophyta</taxon>
        <taxon>Tracheophyta</taxon>
        <taxon>Spermatophyta</taxon>
        <taxon>Magnoliopsida</taxon>
        <taxon>eudicotyledons</taxon>
        <taxon>Gunneridae</taxon>
        <taxon>Pentapetalae</taxon>
        <taxon>asterids</taxon>
        <taxon>campanulids</taxon>
        <taxon>Asterales</taxon>
        <taxon>Asteraceae</taxon>
        <taxon>Asteroideae</taxon>
        <taxon>Anthemideae</taxon>
        <taxon>Anthemidinae</taxon>
        <taxon>Tanacetum</taxon>
    </lineage>
</organism>
<reference evidence="2" key="1">
    <citation type="journal article" date="2022" name="Int. J. Mol. Sci.">
        <title>Draft Genome of Tanacetum Coccineum: Genomic Comparison of Closely Related Tanacetum-Family Plants.</title>
        <authorList>
            <person name="Yamashiro T."/>
            <person name="Shiraishi A."/>
            <person name="Nakayama K."/>
            <person name="Satake H."/>
        </authorList>
    </citation>
    <scope>NUCLEOTIDE SEQUENCE</scope>
</reference>
<keyword evidence="3" id="KW-1185">Reference proteome</keyword>
<evidence type="ECO:0000256" key="1">
    <source>
        <dbReference type="SAM" id="MobiDB-lite"/>
    </source>
</evidence>
<feature type="compositionally biased region" description="Polar residues" evidence="1">
    <location>
        <begin position="175"/>
        <end position="184"/>
    </location>
</feature>